<protein>
    <submittedName>
        <fullName evidence="16">Uncharacterized protein</fullName>
    </submittedName>
</protein>
<evidence type="ECO:0000256" key="13">
    <source>
        <dbReference type="SAM" id="MobiDB-lite"/>
    </source>
</evidence>
<keyword evidence="9" id="KW-0539">Nucleus</keyword>
<feature type="region of interest" description="Disordered" evidence="13">
    <location>
        <begin position="187"/>
        <end position="207"/>
    </location>
</feature>
<dbReference type="PANTHER" id="PTHR16062">
    <property type="entry name" value="SWI/SNF-RELATED"/>
    <property type="match status" value="1"/>
</dbReference>
<evidence type="ECO:0000256" key="6">
    <source>
        <dbReference type="ARBA" id="ARBA00023015"/>
    </source>
</evidence>
<sequence>MVEQDNGPLQKLLKTQYDAVFHLKDENGIEIYPIFNVLPPKKEYPDYYIIIRNPVSLNTLKKRLPHYASPQDFVNDFAQISWNAMTYNAKDSVIYKYATILESFIKSKVIVNIRNYYPEVNYPSLGRIPESLGDVIQPSNLSLNLTNIPGNNERAELNSEIKMAFAKLDNSIIEKKQISQDYRGQQKNSSTLPIHSASITPQPQVSPTPVINYTNASTAHPKTHVRRGRPPVIDLPYVLRIKNILKMMRREVDQNNKTLTLYFEKLPDRNEEPTYYSVVTDPICLMDIRKKVKSRKYKNFNSFEADFHLMLTNFKLYYSQDQSNIIRAQLLEKNFNRLVRIELSKPDEDYLPEGELRYPLDEVEINDEKYQIGDWVLLSNPNDINKPIVGQIFRLWSTTDGNKWLNACWYFRPEQTVHRVDRLFYKNEVMKTGQYRDHPIQDVKGKCYVIHFTRFQRGDPSTKVNGPQFVCEFRYNESDKVFNKIRTWKACLPEELRDKDESTIPVNGRKFFKYPSPIADLLPPNATLNDKIPEPTEGAPTAPPLVGAVYLGPKLERDDLGEYLTSDDCPRYIIRPNDPPEEGKIDYETGTIITDTLTTSSMPKVNSSSTIRLPTLKQAKSISNSNFRSSSNTPLLHQNFNQTSNLLKLENMKNNSDSLLSHSSIPKFQSPNLGEQVNRSKYYNAKKHTHASSTAPKKSASKSFTLSSMINSLTAHTSKYNFNHIVIEAPGAFVVPIPVQKNIKTVQSTESSNRVSLKNAPNLATAVIDGTKQSNEQIIWFKGPGVKITERLIDSGNDLVRIPLNRWFCKNKKRKLDYEETEEDIVEPSNDFSEDMIASMFNPPPSLSLDMDLNLSPSSNNSINFMDMSATASGRNEGKECDTAEESEDENEETDDEHEMEDVPTTSAFGLNSSAEYLAFRLRELNK</sequence>
<dbReference type="FunFam" id="1.20.920.10:FF:000049">
    <property type="entry name" value="RSC complex member"/>
    <property type="match status" value="1"/>
</dbReference>
<dbReference type="GO" id="GO:0003682">
    <property type="term" value="F:chromatin binding"/>
    <property type="evidence" value="ECO:0007669"/>
    <property type="project" value="InterPro"/>
</dbReference>
<dbReference type="GeneID" id="80917965"/>
<feature type="compositionally biased region" description="Acidic residues" evidence="13">
    <location>
        <begin position="883"/>
        <end position="902"/>
    </location>
</feature>
<dbReference type="SUPFAM" id="SSF47370">
    <property type="entry name" value="Bromodomain"/>
    <property type="match status" value="2"/>
</dbReference>
<evidence type="ECO:0000256" key="10">
    <source>
        <dbReference type="ARBA" id="ARBA00061403"/>
    </source>
</evidence>
<keyword evidence="6" id="KW-0805">Transcription regulation</keyword>
<keyword evidence="7 12" id="KW-0103">Bromodomain</keyword>
<feature type="region of interest" description="Disordered" evidence="13">
    <location>
        <begin position="871"/>
        <end position="909"/>
    </location>
</feature>
<evidence type="ECO:0000256" key="4">
    <source>
        <dbReference type="ARBA" id="ARBA00022853"/>
    </source>
</evidence>
<evidence type="ECO:0000256" key="3">
    <source>
        <dbReference type="ARBA" id="ARBA00022737"/>
    </source>
</evidence>
<dbReference type="PROSITE" id="PS00633">
    <property type="entry name" value="BROMODOMAIN_1"/>
    <property type="match status" value="1"/>
</dbReference>
<feature type="domain" description="BAH" evidence="15">
    <location>
        <begin position="368"/>
        <end position="486"/>
    </location>
</feature>
<dbReference type="Proteomes" id="UP001161438">
    <property type="component" value="Chromosome 6"/>
</dbReference>
<dbReference type="AlphaFoldDB" id="A0AA35IXJ5"/>
<dbReference type="Pfam" id="PF00439">
    <property type="entry name" value="Bromodomain"/>
    <property type="match status" value="2"/>
</dbReference>
<evidence type="ECO:0000256" key="11">
    <source>
        <dbReference type="ARBA" id="ARBA00062175"/>
    </source>
</evidence>
<evidence type="ECO:0000256" key="1">
    <source>
        <dbReference type="ARBA" id="ARBA00004123"/>
    </source>
</evidence>
<dbReference type="InterPro" id="IPR018359">
    <property type="entry name" value="Bromodomain_CS"/>
</dbReference>
<keyword evidence="5" id="KW-0749">Sporulation</keyword>
<evidence type="ECO:0000256" key="2">
    <source>
        <dbReference type="ARBA" id="ARBA00022553"/>
    </source>
</evidence>
<dbReference type="GO" id="GO:0042173">
    <property type="term" value="P:regulation of sporulation resulting in formation of a cellular spore"/>
    <property type="evidence" value="ECO:0007669"/>
    <property type="project" value="UniProtKB-ARBA"/>
</dbReference>
<dbReference type="GO" id="GO:0006303">
    <property type="term" value="P:double-strand break repair via nonhomologous end joining"/>
    <property type="evidence" value="ECO:0007669"/>
    <property type="project" value="UniProtKB-ARBA"/>
</dbReference>
<dbReference type="InterPro" id="IPR001487">
    <property type="entry name" value="Bromodomain"/>
</dbReference>
<name>A0AA35IXJ5_SACMI</name>
<evidence type="ECO:0000313" key="16">
    <source>
        <dbReference type="EMBL" id="CAI4038754.1"/>
    </source>
</evidence>
<evidence type="ECO:0000256" key="7">
    <source>
        <dbReference type="ARBA" id="ARBA00023117"/>
    </source>
</evidence>
<dbReference type="PROSITE" id="PS51038">
    <property type="entry name" value="BAH"/>
    <property type="match status" value="1"/>
</dbReference>
<evidence type="ECO:0000259" key="15">
    <source>
        <dbReference type="PROSITE" id="PS51038"/>
    </source>
</evidence>
<dbReference type="FunFam" id="2.30.30.490:FF:000016">
    <property type="entry name" value="RSC complex member"/>
    <property type="match status" value="1"/>
</dbReference>
<evidence type="ECO:0000313" key="17">
    <source>
        <dbReference type="Proteomes" id="UP001161438"/>
    </source>
</evidence>
<dbReference type="InterPro" id="IPR048047">
    <property type="entry name" value="RSC1/2_bromodom"/>
</dbReference>
<accession>A0AA35IXJ5</accession>
<evidence type="ECO:0000256" key="12">
    <source>
        <dbReference type="PROSITE-ProRule" id="PRU00035"/>
    </source>
</evidence>
<dbReference type="GO" id="GO:0030435">
    <property type="term" value="P:sporulation resulting in formation of a cellular spore"/>
    <property type="evidence" value="ECO:0007669"/>
    <property type="project" value="UniProtKB-KW"/>
</dbReference>
<comment type="similarity">
    <text evidence="10">Belongs to the RSC1 family.</text>
</comment>
<comment type="subunit">
    <text evidence="11">Component of the two forms of the RSC complex composed of at least either RSC1 or RSC2, and ARP7, ARP9, LDB7, NPL6, RSC3, RSC30, RSC4, RSC58, RSC6, RSC8, RSC9, SFH1, STH1, HTL1 and probably RTT102. The complexes interact with histone and histone variant components of centromeric chromatin.</text>
</comment>
<dbReference type="CDD" id="cd04717">
    <property type="entry name" value="BAH_polybromo"/>
    <property type="match status" value="1"/>
</dbReference>
<dbReference type="FunFam" id="1.20.920.10:FF:000042">
    <property type="entry name" value="RSC complex member"/>
    <property type="match status" value="1"/>
</dbReference>
<keyword evidence="2" id="KW-0597">Phosphoprotein</keyword>
<comment type="subcellular location">
    <subcellularLocation>
        <location evidence="1">Nucleus</location>
    </subcellularLocation>
</comment>
<keyword evidence="17" id="KW-1185">Reference proteome</keyword>
<dbReference type="SMART" id="SM00297">
    <property type="entry name" value="BROMO"/>
    <property type="match status" value="2"/>
</dbReference>
<dbReference type="RefSeq" id="XP_056081869.1">
    <property type="nucleotide sequence ID" value="XM_056222149.1"/>
</dbReference>
<dbReference type="GO" id="GO:0006337">
    <property type="term" value="P:nucleosome disassembly"/>
    <property type="evidence" value="ECO:0007669"/>
    <property type="project" value="UniProtKB-ARBA"/>
</dbReference>
<dbReference type="InterPro" id="IPR001025">
    <property type="entry name" value="BAH_dom"/>
</dbReference>
<dbReference type="SMART" id="SM00439">
    <property type="entry name" value="BAH"/>
    <property type="match status" value="1"/>
</dbReference>
<keyword evidence="3" id="KW-0677">Repeat</keyword>
<reference evidence="16" key="1">
    <citation type="submission" date="2022-10" db="EMBL/GenBank/DDBJ databases">
        <authorList>
            <person name="Byrne P K."/>
        </authorList>
    </citation>
    <scope>NUCLEOTIDE SEQUENCE</scope>
    <source>
        <strain evidence="16">IFO1815</strain>
    </source>
</reference>
<dbReference type="PANTHER" id="PTHR16062:SF21">
    <property type="entry name" value="CHROMATIN STRUCTURE-REMODELING COMPLEX SUBUNIT RSC1-RELATED"/>
    <property type="match status" value="1"/>
</dbReference>
<proteinExistence type="inferred from homology"/>
<gene>
    <name evidence="16" type="primary">SMKI06G1010</name>
    <name evidence="16" type="ORF">SMKI_06G1010</name>
</gene>
<dbReference type="Pfam" id="PF01426">
    <property type="entry name" value="BAH"/>
    <property type="match status" value="1"/>
</dbReference>
<dbReference type="GO" id="GO:0006368">
    <property type="term" value="P:transcription elongation by RNA polymerase II"/>
    <property type="evidence" value="ECO:0007669"/>
    <property type="project" value="TreeGrafter"/>
</dbReference>
<dbReference type="CDD" id="cd05521">
    <property type="entry name" value="Bromo_Rsc1_2_I"/>
    <property type="match status" value="1"/>
</dbReference>
<dbReference type="Gene3D" id="2.30.30.490">
    <property type="match status" value="1"/>
</dbReference>
<evidence type="ECO:0000256" key="8">
    <source>
        <dbReference type="ARBA" id="ARBA00023163"/>
    </source>
</evidence>
<feature type="domain" description="Bromo" evidence="14">
    <location>
        <begin position="27"/>
        <end position="95"/>
    </location>
</feature>
<dbReference type="InterPro" id="IPR036427">
    <property type="entry name" value="Bromodomain-like_sf"/>
</dbReference>
<evidence type="ECO:0000256" key="5">
    <source>
        <dbReference type="ARBA" id="ARBA00022969"/>
    </source>
</evidence>
<dbReference type="PRINTS" id="PR00503">
    <property type="entry name" value="BROMODOMAIN"/>
</dbReference>
<dbReference type="CDD" id="cd05522">
    <property type="entry name" value="Bromo_Rsc1_2_II"/>
    <property type="match status" value="1"/>
</dbReference>
<evidence type="ECO:0000259" key="14">
    <source>
        <dbReference type="PROSITE" id="PS50014"/>
    </source>
</evidence>
<keyword evidence="4" id="KW-0156">Chromatin regulator</keyword>
<feature type="domain" description="Bromo" evidence="14">
    <location>
        <begin position="255"/>
        <end position="325"/>
    </location>
</feature>
<dbReference type="EMBL" id="OX365762">
    <property type="protein sequence ID" value="CAI4038754.1"/>
    <property type="molecule type" value="Genomic_DNA"/>
</dbReference>
<organism evidence="16 17">
    <name type="scientific">Saccharomyces mikatae IFO 1815</name>
    <dbReference type="NCBI Taxonomy" id="226126"/>
    <lineage>
        <taxon>Eukaryota</taxon>
        <taxon>Fungi</taxon>
        <taxon>Dikarya</taxon>
        <taxon>Ascomycota</taxon>
        <taxon>Saccharomycotina</taxon>
        <taxon>Saccharomycetes</taxon>
        <taxon>Saccharomycetales</taxon>
        <taxon>Saccharomycetaceae</taxon>
        <taxon>Saccharomyces</taxon>
    </lineage>
</organism>
<evidence type="ECO:0000256" key="9">
    <source>
        <dbReference type="ARBA" id="ARBA00023242"/>
    </source>
</evidence>
<dbReference type="GO" id="GO:0016586">
    <property type="term" value="C:RSC-type complex"/>
    <property type="evidence" value="ECO:0007669"/>
    <property type="project" value="InterPro"/>
</dbReference>
<dbReference type="PROSITE" id="PS50014">
    <property type="entry name" value="BROMODOMAIN_2"/>
    <property type="match status" value="2"/>
</dbReference>
<dbReference type="InterPro" id="IPR037382">
    <property type="entry name" value="Rsc/polybromo"/>
</dbReference>
<dbReference type="InterPro" id="IPR035700">
    <property type="entry name" value="Rsc1/Rsc2_Bromo"/>
</dbReference>
<dbReference type="InterPro" id="IPR043151">
    <property type="entry name" value="BAH_sf"/>
</dbReference>
<dbReference type="Gene3D" id="1.20.920.10">
    <property type="entry name" value="Bromodomain-like"/>
    <property type="match status" value="2"/>
</dbReference>
<keyword evidence="8" id="KW-0804">Transcription</keyword>